<feature type="domain" description="Thioredoxin" evidence="2">
    <location>
        <begin position="11"/>
        <end position="151"/>
    </location>
</feature>
<dbReference type="Pfam" id="PF13899">
    <property type="entry name" value="Thioredoxin_7"/>
    <property type="match status" value="1"/>
</dbReference>
<dbReference type="PROSITE" id="PS00194">
    <property type="entry name" value="THIOREDOXIN_1"/>
    <property type="match status" value="1"/>
</dbReference>
<dbReference type="InterPro" id="IPR036249">
    <property type="entry name" value="Thioredoxin-like_sf"/>
</dbReference>
<dbReference type="PROSITE" id="PS51352">
    <property type="entry name" value="THIOREDOXIN_2"/>
    <property type="match status" value="1"/>
</dbReference>
<reference evidence="3" key="1">
    <citation type="submission" date="2018-06" db="EMBL/GenBank/DDBJ databases">
        <authorList>
            <person name="Zhirakovskaya E."/>
        </authorList>
    </citation>
    <scope>NUCLEOTIDE SEQUENCE</scope>
</reference>
<protein>
    <recommendedName>
        <fullName evidence="2">Thioredoxin domain-containing protein</fullName>
    </recommendedName>
</protein>
<accession>A0A3B0W8W3</accession>
<feature type="transmembrane region" description="Helical" evidence="1">
    <location>
        <begin position="6"/>
        <end position="22"/>
    </location>
</feature>
<dbReference type="Gene3D" id="3.40.30.10">
    <property type="entry name" value="Glutaredoxin"/>
    <property type="match status" value="1"/>
</dbReference>
<dbReference type="PANTHER" id="PTHR32234">
    <property type="entry name" value="THIOL:DISULFIDE INTERCHANGE PROTEIN DSBD"/>
    <property type="match status" value="1"/>
</dbReference>
<keyword evidence="1" id="KW-0812">Transmembrane</keyword>
<evidence type="ECO:0000313" key="3">
    <source>
        <dbReference type="EMBL" id="VAW47137.1"/>
    </source>
</evidence>
<sequence length="151" mass="17073">MNKQGIIFVVVLVGAFVIFNGLKNLSKEVSLKDWLSQAEGYGEAITQHQQTEKPILVLFYTDWCGSCKVLKADLLTSPDVKQFINDSLIAVKINPERDMDSANLATQFNVIGYPMLFVVQEKGQVVRLVRKTHRITSEQFIIQLQRAMNSL</sequence>
<dbReference type="InterPro" id="IPR013766">
    <property type="entry name" value="Thioredoxin_domain"/>
</dbReference>
<dbReference type="GO" id="GO:0015035">
    <property type="term" value="F:protein-disulfide reductase activity"/>
    <property type="evidence" value="ECO:0007669"/>
    <property type="project" value="TreeGrafter"/>
</dbReference>
<dbReference type="EMBL" id="UOFC01000127">
    <property type="protein sequence ID" value="VAW47137.1"/>
    <property type="molecule type" value="Genomic_DNA"/>
</dbReference>
<name>A0A3B0W8W3_9ZZZZ</name>
<evidence type="ECO:0000256" key="1">
    <source>
        <dbReference type="SAM" id="Phobius"/>
    </source>
</evidence>
<dbReference type="PANTHER" id="PTHR32234:SF0">
    <property type="entry name" value="THIOL:DISULFIDE INTERCHANGE PROTEIN DSBD"/>
    <property type="match status" value="1"/>
</dbReference>
<dbReference type="InterPro" id="IPR017937">
    <property type="entry name" value="Thioredoxin_CS"/>
</dbReference>
<evidence type="ECO:0000259" key="2">
    <source>
        <dbReference type="PROSITE" id="PS51352"/>
    </source>
</evidence>
<dbReference type="SUPFAM" id="SSF52833">
    <property type="entry name" value="Thioredoxin-like"/>
    <property type="match status" value="1"/>
</dbReference>
<gene>
    <name evidence="3" type="ORF">MNBD_GAMMA03-150</name>
</gene>
<organism evidence="3">
    <name type="scientific">hydrothermal vent metagenome</name>
    <dbReference type="NCBI Taxonomy" id="652676"/>
    <lineage>
        <taxon>unclassified sequences</taxon>
        <taxon>metagenomes</taxon>
        <taxon>ecological metagenomes</taxon>
    </lineage>
</organism>
<dbReference type="GO" id="GO:0045454">
    <property type="term" value="P:cell redox homeostasis"/>
    <property type="evidence" value="ECO:0007669"/>
    <property type="project" value="TreeGrafter"/>
</dbReference>
<keyword evidence="1" id="KW-0472">Membrane</keyword>
<dbReference type="AlphaFoldDB" id="A0A3B0W8W3"/>
<keyword evidence="1" id="KW-1133">Transmembrane helix</keyword>
<proteinExistence type="predicted"/>